<dbReference type="EMBL" id="BMKM01000001">
    <property type="protein sequence ID" value="GGE12076.1"/>
    <property type="molecule type" value="Genomic_DNA"/>
</dbReference>
<evidence type="ECO:0000313" key="2">
    <source>
        <dbReference type="Proteomes" id="UP000614460"/>
    </source>
</evidence>
<evidence type="ECO:0000313" key="1">
    <source>
        <dbReference type="EMBL" id="GGE12076.1"/>
    </source>
</evidence>
<proteinExistence type="predicted"/>
<dbReference type="AlphaFoldDB" id="A0A8H9FY40"/>
<accession>A0A8H9FY40</accession>
<organism evidence="1 2">
    <name type="scientific">Sphingobacterium cellulitidis</name>
    <dbReference type="NCBI Taxonomy" id="1768011"/>
    <lineage>
        <taxon>Bacteria</taxon>
        <taxon>Pseudomonadati</taxon>
        <taxon>Bacteroidota</taxon>
        <taxon>Sphingobacteriia</taxon>
        <taxon>Sphingobacteriales</taxon>
        <taxon>Sphingobacteriaceae</taxon>
        <taxon>Sphingobacterium</taxon>
    </lineage>
</organism>
<keyword evidence="2" id="KW-1185">Reference proteome</keyword>
<gene>
    <name evidence="1" type="ORF">GCM10011516_07320</name>
</gene>
<sequence length="84" mass="9226">MNTLRTADHQTDAAIAMEGLLHPALVPEKVALRDEGQVVHAADLPARHADRIIPGVAQIAQEEEDQELTFIAENHINPEAEKED</sequence>
<comment type="caution">
    <text evidence="1">The sequence shown here is derived from an EMBL/GenBank/DDBJ whole genome shotgun (WGS) entry which is preliminary data.</text>
</comment>
<protein>
    <submittedName>
        <fullName evidence="1">Uncharacterized protein</fullName>
    </submittedName>
</protein>
<name>A0A8H9FY40_9SPHI</name>
<reference evidence="1" key="1">
    <citation type="journal article" date="2014" name="Int. J. Syst. Evol. Microbiol.">
        <title>Complete genome sequence of Corynebacterium casei LMG S-19264T (=DSM 44701T), isolated from a smear-ripened cheese.</title>
        <authorList>
            <consortium name="US DOE Joint Genome Institute (JGI-PGF)"/>
            <person name="Walter F."/>
            <person name="Albersmeier A."/>
            <person name="Kalinowski J."/>
            <person name="Ruckert C."/>
        </authorList>
    </citation>
    <scope>NUCLEOTIDE SEQUENCE</scope>
    <source>
        <strain evidence="1">CGMCC 1.15966</strain>
    </source>
</reference>
<dbReference type="Proteomes" id="UP000614460">
    <property type="component" value="Unassembled WGS sequence"/>
</dbReference>
<reference evidence="1" key="2">
    <citation type="submission" date="2020-09" db="EMBL/GenBank/DDBJ databases">
        <authorList>
            <person name="Sun Q."/>
            <person name="Zhou Y."/>
        </authorList>
    </citation>
    <scope>NUCLEOTIDE SEQUENCE</scope>
    <source>
        <strain evidence="1">CGMCC 1.15966</strain>
    </source>
</reference>